<feature type="region of interest" description="Disordered" evidence="1">
    <location>
        <begin position="47"/>
        <end position="69"/>
    </location>
</feature>
<dbReference type="EMBL" id="AZEY01000028">
    <property type="protein sequence ID" value="KRL68027.1"/>
    <property type="molecule type" value="Genomic_DNA"/>
</dbReference>
<dbReference type="AlphaFoldDB" id="A0A0R1SS51"/>
<accession>A0A0R1SS51</accession>
<comment type="caution">
    <text evidence="2">The sequence shown here is derived from an EMBL/GenBank/DDBJ whole genome shotgun (WGS) entry which is preliminary data.</text>
</comment>
<feature type="compositionally biased region" description="Polar residues" evidence="1">
    <location>
        <begin position="60"/>
        <end position="69"/>
    </location>
</feature>
<proteinExistence type="predicted"/>
<dbReference type="Proteomes" id="UP000052013">
    <property type="component" value="Unassembled WGS sequence"/>
</dbReference>
<evidence type="ECO:0000256" key="1">
    <source>
        <dbReference type="SAM" id="MobiDB-lite"/>
    </source>
</evidence>
<reference evidence="2 3" key="1">
    <citation type="journal article" date="2015" name="Genome Announc.">
        <title>Expanding the biotechnology potential of lactobacilli through comparative genomics of 213 strains and associated genera.</title>
        <authorList>
            <person name="Sun Z."/>
            <person name="Harris H.M."/>
            <person name="McCann A."/>
            <person name="Guo C."/>
            <person name="Argimon S."/>
            <person name="Zhang W."/>
            <person name="Yang X."/>
            <person name="Jeffery I.B."/>
            <person name="Cooney J.C."/>
            <person name="Kagawa T.F."/>
            <person name="Liu W."/>
            <person name="Song Y."/>
            <person name="Salvetti E."/>
            <person name="Wrobel A."/>
            <person name="Rasinkangas P."/>
            <person name="Parkhill J."/>
            <person name="Rea M.C."/>
            <person name="O'Sullivan O."/>
            <person name="Ritari J."/>
            <person name="Douillard F.P."/>
            <person name="Paul Ross R."/>
            <person name="Yang R."/>
            <person name="Briner A.E."/>
            <person name="Felis G.E."/>
            <person name="de Vos W.M."/>
            <person name="Barrangou R."/>
            <person name="Klaenhammer T.R."/>
            <person name="Caufield P.W."/>
            <person name="Cui Y."/>
            <person name="Zhang H."/>
            <person name="O'Toole P.W."/>
        </authorList>
    </citation>
    <scope>NUCLEOTIDE SEQUENCE [LARGE SCALE GENOMIC DNA]</scope>
    <source>
        <strain evidence="2 3">DSM 14421</strain>
    </source>
</reference>
<evidence type="ECO:0000313" key="3">
    <source>
        <dbReference type="Proteomes" id="UP000052013"/>
    </source>
</evidence>
<evidence type="ECO:0000313" key="2">
    <source>
        <dbReference type="EMBL" id="KRL68027.1"/>
    </source>
</evidence>
<dbReference type="PATRIC" id="fig|1423739.3.peg.2648"/>
<name>A0A0R1SS51_9LACO</name>
<feature type="region of interest" description="Disordered" evidence="1">
    <location>
        <begin position="1"/>
        <end position="27"/>
    </location>
</feature>
<gene>
    <name evidence="2" type="ORF">FC85_GL002548</name>
</gene>
<organism evidence="2 3">
    <name type="scientific">Lentilactobacillus diolivorans DSM 14421</name>
    <dbReference type="NCBI Taxonomy" id="1423739"/>
    <lineage>
        <taxon>Bacteria</taxon>
        <taxon>Bacillati</taxon>
        <taxon>Bacillota</taxon>
        <taxon>Bacilli</taxon>
        <taxon>Lactobacillales</taxon>
        <taxon>Lactobacillaceae</taxon>
        <taxon>Lentilactobacillus</taxon>
    </lineage>
</organism>
<protein>
    <submittedName>
        <fullName evidence="2">Uncharacterized protein</fullName>
    </submittedName>
</protein>
<sequence>MSKRAKEGQLPAIYGTSTNTPQDQGRLPCQNVHQQAAPGHIRHFNQYPLKSGMAAMSKRAPTSSSRPYN</sequence>